<dbReference type="EMBL" id="UZAN01051259">
    <property type="protein sequence ID" value="VDP88787.1"/>
    <property type="molecule type" value="Genomic_DNA"/>
</dbReference>
<protein>
    <submittedName>
        <fullName evidence="4">PH domain-containing protein</fullName>
    </submittedName>
</protein>
<accession>A0A183AXH3</accession>
<evidence type="ECO:0000313" key="3">
    <source>
        <dbReference type="Proteomes" id="UP000272942"/>
    </source>
</evidence>
<evidence type="ECO:0000256" key="1">
    <source>
        <dbReference type="SAM" id="MobiDB-lite"/>
    </source>
</evidence>
<gene>
    <name evidence="2" type="ORF">ECPE_LOCUS11658</name>
</gene>
<evidence type="ECO:0000313" key="2">
    <source>
        <dbReference type="EMBL" id="VDP88787.1"/>
    </source>
</evidence>
<dbReference type="OrthoDB" id="6283122at2759"/>
<dbReference type="WBParaSite" id="ECPE_0001169301-mRNA-1">
    <property type="protein sequence ID" value="ECPE_0001169301-mRNA-1"/>
    <property type="gene ID" value="ECPE_0001169301"/>
</dbReference>
<proteinExistence type="predicted"/>
<evidence type="ECO:0000313" key="4">
    <source>
        <dbReference type="WBParaSite" id="ECPE_0001169301-mRNA-1"/>
    </source>
</evidence>
<organism evidence="4">
    <name type="scientific">Echinostoma caproni</name>
    <dbReference type="NCBI Taxonomy" id="27848"/>
    <lineage>
        <taxon>Eukaryota</taxon>
        <taxon>Metazoa</taxon>
        <taxon>Spiralia</taxon>
        <taxon>Lophotrochozoa</taxon>
        <taxon>Platyhelminthes</taxon>
        <taxon>Trematoda</taxon>
        <taxon>Digenea</taxon>
        <taxon>Plagiorchiida</taxon>
        <taxon>Echinostomata</taxon>
        <taxon>Echinostomatoidea</taxon>
        <taxon>Echinostomatidae</taxon>
        <taxon>Echinostoma</taxon>
    </lineage>
</organism>
<feature type="region of interest" description="Disordered" evidence="1">
    <location>
        <begin position="139"/>
        <end position="158"/>
    </location>
</feature>
<dbReference type="Proteomes" id="UP000272942">
    <property type="component" value="Unassembled WGS sequence"/>
</dbReference>
<name>A0A183AXH3_9TREM</name>
<reference evidence="4" key="1">
    <citation type="submission" date="2016-06" db="UniProtKB">
        <authorList>
            <consortium name="WormBaseParasite"/>
        </authorList>
    </citation>
    <scope>IDENTIFICATION</scope>
</reference>
<feature type="compositionally biased region" description="Low complexity" evidence="1">
    <location>
        <begin position="139"/>
        <end position="150"/>
    </location>
</feature>
<sequence length="231" mass="26339">MYDHTSWKHHWKVTRTEEQMKNNLALCLSATPASDLIGPTFRSPWSRDPVDEVDEDQSDTDLIQSRIWSPPVRKRDRLGCLALVYSFRSGQIDVQPNGFQLAVLRRQEGGLCGWTNDLNSWRHRWVLQDEVENRMCCFSSKSTESNPPSSDTTADSPWLIPNPPIIGRKTKPTGMNMPSTIQSRLWSPAFPVDLKLQCLQFNFRVDVGLKRGSDATRIEGLSLALLQRREG</sequence>
<dbReference type="AlphaFoldDB" id="A0A183AXH3"/>
<reference evidence="2 3" key="2">
    <citation type="submission" date="2018-11" db="EMBL/GenBank/DDBJ databases">
        <authorList>
            <consortium name="Pathogen Informatics"/>
        </authorList>
    </citation>
    <scope>NUCLEOTIDE SEQUENCE [LARGE SCALE GENOMIC DNA]</scope>
    <source>
        <strain evidence="2 3">Egypt</strain>
    </source>
</reference>
<keyword evidence="3" id="KW-1185">Reference proteome</keyword>